<evidence type="ECO:0000256" key="8">
    <source>
        <dbReference type="PROSITE-ProRule" id="PRU00221"/>
    </source>
</evidence>
<sequence length="603" mass="66881">MSFQNRTILSTLPRTERGMPLVLGDDPKGKTFLYTNGHSVIIRDIVEPRISDIYTEHAVQTTVAKYSPSGFYIASADISGKVRIWDTVNKEHILKNEFQPFAGQIKDLSWSPDNQRIVVVGEGRERFGHVFMAETGTSVGEISGHSKLINSCHFRPKRPFRIITGSEDNSVGIFEGPPFKFKTTVNDHTRFVQSVRYNSSGELFASGGFDGKMFLYNANTYEKVGEFASPAHKGGIYAVAWSPDGTKILSASGDKTCKLWDASNLEVISEFEMGNDVLDQQVSCLWQGSHILSVSLSGFINYLDLNNPLKPLRIIKGHNKSITALTVNCDKKKLYTASHDSAVMYWDMESGNHDRIGGIGHNNQVQNMTYDTDVIYSISLDDTMKFINAEDNQYLPETIKFDSQPRAVAVSEGYVFVACLNEISVVQNSRKISSYPIDFEGSAISKHPTESDVAVGGARDNKVHIFLSTLNGSPTFSPKTTLQHTGAITDVKYSPNGKYLAASDANRKVVLYNALTYELAHTQDWCFHTARINALSWAPNSLFLATGSLDTNIIIWSVEAPTKHTSIKKAHPQSQITRLAFLENTVLVSTGQDGNVKIWDIVY</sequence>
<dbReference type="CDD" id="cd00200">
    <property type="entry name" value="WD40"/>
    <property type="match status" value="1"/>
</dbReference>
<dbReference type="AlphaFoldDB" id="A0A2L2XW06"/>
<dbReference type="InterPro" id="IPR001680">
    <property type="entry name" value="WD40_rpt"/>
</dbReference>
<proteinExistence type="evidence at transcript level"/>
<organism evidence="9">
    <name type="scientific">Parasteatoda tepidariorum</name>
    <name type="common">Common house spider</name>
    <name type="synonym">Achaearanea tepidariorum</name>
    <dbReference type="NCBI Taxonomy" id="114398"/>
    <lineage>
        <taxon>Eukaryota</taxon>
        <taxon>Metazoa</taxon>
        <taxon>Ecdysozoa</taxon>
        <taxon>Arthropoda</taxon>
        <taxon>Chelicerata</taxon>
        <taxon>Arachnida</taxon>
        <taxon>Araneae</taxon>
        <taxon>Araneomorphae</taxon>
        <taxon>Entelegynae</taxon>
        <taxon>Araneoidea</taxon>
        <taxon>Theridiidae</taxon>
        <taxon>Parasteatoda</taxon>
    </lineage>
</organism>
<dbReference type="Pfam" id="PF00400">
    <property type="entry name" value="WD40"/>
    <property type="match status" value="8"/>
</dbReference>
<evidence type="ECO:0000256" key="7">
    <source>
        <dbReference type="ARBA" id="ARBA00067845"/>
    </source>
</evidence>
<dbReference type="EMBL" id="IAAA01005994">
    <property type="protein sequence ID" value="LAA00275.1"/>
    <property type="molecule type" value="mRNA"/>
</dbReference>
<dbReference type="InterPro" id="IPR019775">
    <property type="entry name" value="WD40_repeat_CS"/>
</dbReference>
<dbReference type="OrthoDB" id="2306at2759"/>
<dbReference type="PRINTS" id="PR00320">
    <property type="entry name" value="GPROTEINBRPT"/>
</dbReference>
<feature type="repeat" description="WD" evidence="8">
    <location>
        <begin position="528"/>
        <end position="566"/>
    </location>
</feature>
<accession>A0A2L2XW06</accession>
<dbReference type="GO" id="GO:0030834">
    <property type="term" value="P:regulation of actin filament depolymerization"/>
    <property type="evidence" value="ECO:0007669"/>
    <property type="project" value="UniProtKB-ARBA"/>
</dbReference>
<dbReference type="PROSITE" id="PS50082">
    <property type="entry name" value="WD_REPEATS_2"/>
    <property type="match status" value="7"/>
</dbReference>
<dbReference type="FunFam" id="2.130.10.10:FF:000167">
    <property type="entry name" value="Actin-interacting protein 1"/>
    <property type="match status" value="1"/>
</dbReference>
<reference evidence="9" key="1">
    <citation type="journal article" date="2016" name="Mol. Ecol. Resour.">
        <title>Evaluation of the impact of RNA preservation methods of spiders for de novo transcriptome assembly.</title>
        <authorList>
            <person name="Kono N."/>
            <person name="Nakamura H."/>
            <person name="Ito Y."/>
            <person name="Tomita M."/>
            <person name="Arakawa K."/>
        </authorList>
    </citation>
    <scope>NUCLEOTIDE SEQUENCE</scope>
    <source>
        <tissue evidence="9">Whole body</tissue>
    </source>
</reference>
<dbReference type="EMBL" id="IAAA01005993">
    <property type="protein sequence ID" value="LAA00271.1"/>
    <property type="molecule type" value="mRNA"/>
</dbReference>
<dbReference type="EMBL" id="IAAA01005996">
    <property type="protein sequence ID" value="LAA00283.1"/>
    <property type="molecule type" value="mRNA"/>
</dbReference>
<dbReference type="SUPFAM" id="SSF50998">
    <property type="entry name" value="Quinoprotein alcohol dehydrogenase-like"/>
    <property type="match status" value="1"/>
</dbReference>
<dbReference type="PANTHER" id="PTHR19856:SF0">
    <property type="entry name" value="WD REPEAT-CONTAINING PROTEIN 1"/>
    <property type="match status" value="1"/>
</dbReference>
<dbReference type="EMBL" id="IAAA01005997">
    <property type="protein sequence ID" value="LAA00287.1"/>
    <property type="molecule type" value="mRNA"/>
</dbReference>
<dbReference type="PROSITE" id="PS50294">
    <property type="entry name" value="WD_REPEATS_REGION"/>
    <property type="match status" value="4"/>
</dbReference>
<evidence type="ECO:0000256" key="5">
    <source>
        <dbReference type="ARBA" id="ARBA00023203"/>
    </source>
</evidence>
<dbReference type="GO" id="GO:0030833">
    <property type="term" value="P:regulation of actin filament polymerization"/>
    <property type="evidence" value="ECO:0007669"/>
    <property type="project" value="UniProtKB-ARBA"/>
</dbReference>
<dbReference type="GeneID" id="107454932"/>
<dbReference type="SMART" id="SM00320">
    <property type="entry name" value="WD40"/>
    <property type="match status" value="10"/>
</dbReference>
<feature type="repeat" description="WD" evidence="8">
    <location>
        <begin position="315"/>
        <end position="356"/>
    </location>
</feature>
<dbReference type="Gene3D" id="2.130.10.10">
    <property type="entry name" value="YVTN repeat-like/Quinoprotein amine dehydrogenase"/>
    <property type="match status" value="2"/>
</dbReference>
<evidence type="ECO:0000313" key="9">
    <source>
        <dbReference type="EMBL" id="LAA00271.1"/>
    </source>
</evidence>
<name>A0A2L2XW06_PARTP</name>
<dbReference type="FunFam" id="2.130.10.10:FF:000097">
    <property type="entry name" value="WD repeat domain 1"/>
    <property type="match status" value="1"/>
</dbReference>
<comment type="similarity">
    <text evidence="6">Belongs to the WD repeat AIP1 family.</text>
</comment>
<dbReference type="InterPro" id="IPR015943">
    <property type="entry name" value="WD40/YVTN_repeat-like_dom_sf"/>
</dbReference>
<dbReference type="InterPro" id="IPR020472">
    <property type="entry name" value="WD40_PAC1"/>
</dbReference>
<dbReference type="InterPro" id="IPR011047">
    <property type="entry name" value="Quinoprotein_ADH-like_sf"/>
</dbReference>
<dbReference type="OMA" id="FYQGPPF"/>
<feature type="repeat" description="WD" evidence="8">
    <location>
        <begin position="583"/>
        <end position="603"/>
    </location>
</feature>
<evidence type="ECO:0000256" key="4">
    <source>
        <dbReference type="ARBA" id="ARBA00022737"/>
    </source>
</evidence>
<dbReference type="RefSeq" id="XP_071034271.1">
    <property type="nucleotide sequence ID" value="XM_071178170.1"/>
</dbReference>
<dbReference type="GO" id="GO:0030042">
    <property type="term" value="P:actin filament depolymerization"/>
    <property type="evidence" value="ECO:0007669"/>
    <property type="project" value="TreeGrafter"/>
</dbReference>
<dbReference type="KEGG" id="ptep:107454932"/>
<dbReference type="GO" id="GO:0051015">
    <property type="term" value="F:actin filament binding"/>
    <property type="evidence" value="ECO:0007669"/>
    <property type="project" value="TreeGrafter"/>
</dbReference>
<evidence type="ECO:0000256" key="2">
    <source>
        <dbReference type="ARBA" id="ARBA00022490"/>
    </source>
</evidence>
<feature type="repeat" description="WD" evidence="8">
    <location>
        <begin position="54"/>
        <end position="95"/>
    </location>
</feature>
<feature type="repeat" description="WD" evidence="8">
    <location>
        <begin position="185"/>
        <end position="226"/>
    </location>
</feature>
<dbReference type="PANTHER" id="PTHR19856">
    <property type="entry name" value="WD-REPEATCONTAINING PROTEIN WDR1"/>
    <property type="match status" value="1"/>
</dbReference>
<feature type="repeat" description="WD" evidence="8">
    <location>
        <begin position="229"/>
        <end position="270"/>
    </location>
</feature>
<dbReference type="PROSITE" id="PS00678">
    <property type="entry name" value="WD_REPEATS_1"/>
    <property type="match status" value="2"/>
</dbReference>
<keyword evidence="5" id="KW-0009">Actin-binding</keyword>
<dbReference type="GO" id="GO:0030864">
    <property type="term" value="C:cortical actin cytoskeleton"/>
    <property type="evidence" value="ECO:0007669"/>
    <property type="project" value="TreeGrafter"/>
</dbReference>
<evidence type="ECO:0000256" key="6">
    <source>
        <dbReference type="ARBA" id="ARBA00038366"/>
    </source>
</evidence>
<dbReference type="EMBL" id="IAAA01005995">
    <property type="protein sequence ID" value="LAA00279.1"/>
    <property type="molecule type" value="mRNA"/>
</dbReference>
<dbReference type="GO" id="GO:0040011">
    <property type="term" value="P:locomotion"/>
    <property type="evidence" value="ECO:0007669"/>
    <property type="project" value="TreeGrafter"/>
</dbReference>
<dbReference type="InterPro" id="IPR036322">
    <property type="entry name" value="WD40_repeat_dom_sf"/>
</dbReference>
<keyword evidence="3 8" id="KW-0853">WD repeat</keyword>
<protein>
    <recommendedName>
        <fullName evidence="7">Actin-interacting protein 1</fullName>
    </recommendedName>
</protein>
<dbReference type="SUPFAM" id="SSF50978">
    <property type="entry name" value="WD40 repeat-like"/>
    <property type="match status" value="1"/>
</dbReference>
<evidence type="ECO:0000256" key="3">
    <source>
        <dbReference type="ARBA" id="ARBA00022574"/>
    </source>
</evidence>
<dbReference type="GO" id="GO:0045214">
    <property type="term" value="P:sarcomere organization"/>
    <property type="evidence" value="ECO:0007669"/>
    <property type="project" value="TreeGrafter"/>
</dbReference>
<keyword evidence="4" id="KW-0677">Repeat</keyword>
<keyword evidence="2" id="KW-0963">Cytoplasm</keyword>
<evidence type="ECO:0000256" key="1">
    <source>
        <dbReference type="ARBA" id="ARBA00004496"/>
    </source>
</evidence>
<feature type="repeat" description="WD" evidence="8">
    <location>
        <begin position="481"/>
        <end position="522"/>
    </location>
</feature>
<comment type="subcellular location">
    <subcellularLocation>
        <location evidence="1">Cytoplasm</location>
    </subcellularLocation>
</comment>